<keyword evidence="6 7" id="KW-0998">Cell outer membrane</keyword>
<dbReference type="PROSITE" id="PS52016">
    <property type="entry name" value="TONB_DEPENDENT_REC_3"/>
    <property type="match status" value="1"/>
</dbReference>
<keyword evidence="5 7" id="KW-0472">Membrane</keyword>
<sequence>MKKLLFSLFLSLFLVSAYAQQAKIEVTGTVTDADTGDLVLGATILEKGTSNGVVSDFDGNFSIKVAGPESILHITFIGFKDQEIKVGDKTEFKIVLASEATTLDDIVLIGYQSVRKEDVTGAITSISAEKIEGIPVVTVSALLATQSTGIQNVQMSGAPGSRQSLVIRGNTSIGGNLDANTAFSNPLYVIDGVQTSLEDLAGYNVSNVDFLASLNPSDIQSIDILKDASAAAIYGSRGANGVIIITTKGGKAMDKPEFSFSASVGVQPKPELVPMLVGAAERREKWNMIDRWWQPAEVQNGNVPMVLSDSLNPAFNNNIDYQGMFYKAAITQHYNMSVRGGSEESNYRLSLGYSDNEGVIKGTGFTRYTLSANMNFKVGSRFKNQFRINAFFTDNQTGQGNPYQGSFSLNSALPVDPGSLNSSLFYISDDKIKSLSGELTDKLNTDKAFSTTFSNFATLDLIDGLTLNSQLTFVYSSNKKNFYEPSTIRSNSDGFASYALYTRKNLSSDLYLSYFKNFGEDHEVTAILGNKVDYNQYEDMGISAIGFGSDAIQVINGRYSQEETSGYTDISANALLSYFARASYKYKDRYIFSGNFSIDGSSRFGTDVRWAKFPALSAAWIFSKEPFLESIIGDFVDFGKLKFTWGINGKQFPENYLRFGSYNLGYGGASPNWYWTNQMNVSSYGGVTGVIPNYDAIGNDKLSWENSEQWDIGFELDMFKRRLSISFDAYHKQTDKLFFDVLFPGYSGYNAAKTNVAGILNYGWETFLTYHVFPRTNDFRLSFDVGFSQNKNYVTKLPNGNRDYTGAGYGYVVGKPINIYQLFINDYIIDDLSQLPVNPYTGEALAGKSAWANIRPGFPIWKDLNGDYILNETHDLQLARDFSPTPDVQGSFNVNLKYKGWYLQAYSQFSFGADILNTVLNSYMDSYDRGGDGWATQGLADLSGYSFWDQPGDGAAGARYPALYPSVGSLGAFYGFRGNQSLWIESGDYWKVTNASVGYTFDKGNFLKNIGLSRLRVYGSVLNPWMWQRSKAVVDASLVDATGRTLGNGYPQAKTFSIGIDAKF</sequence>
<comment type="similarity">
    <text evidence="7">Belongs to the TonB-dependent receptor family.</text>
</comment>
<dbReference type="Proteomes" id="UP000306229">
    <property type="component" value="Chromosome"/>
</dbReference>
<dbReference type="SUPFAM" id="SSF49464">
    <property type="entry name" value="Carboxypeptidase regulatory domain-like"/>
    <property type="match status" value="1"/>
</dbReference>
<dbReference type="OrthoDB" id="9768177at2"/>
<keyword evidence="8" id="KW-0732">Signal</keyword>
<accession>A0A5B7TQI5</accession>
<evidence type="ECO:0000256" key="4">
    <source>
        <dbReference type="ARBA" id="ARBA00022692"/>
    </source>
</evidence>
<evidence type="ECO:0000256" key="3">
    <source>
        <dbReference type="ARBA" id="ARBA00022452"/>
    </source>
</evidence>
<dbReference type="InterPro" id="IPR039426">
    <property type="entry name" value="TonB-dep_rcpt-like"/>
</dbReference>
<dbReference type="GO" id="GO:0009279">
    <property type="term" value="C:cell outer membrane"/>
    <property type="evidence" value="ECO:0007669"/>
    <property type="project" value="UniProtKB-SubCell"/>
</dbReference>
<protein>
    <submittedName>
        <fullName evidence="10">SusC/RagA family TonB-linked outer membrane protein</fullName>
    </submittedName>
</protein>
<dbReference type="InterPro" id="IPR012910">
    <property type="entry name" value="Plug_dom"/>
</dbReference>
<keyword evidence="11" id="KW-1185">Reference proteome</keyword>
<keyword evidence="3 7" id="KW-1134">Transmembrane beta strand</keyword>
<dbReference type="InterPro" id="IPR037066">
    <property type="entry name" value="Plug_dom_sf"/>
</dbReference>
<comment type="subcellular location">
    <subcellularLocation>
        <location evidence="1 7">Cell outer membrane</location>
        <topology evidence="1 7">Multi-pass membrane protein</topology>
    </subcellularLocation>
</comment>
<dbReference type="NCBIfam" id="TIGR04057">
    <property type="entry name" value="SusC_RagA_signa"/>
    <property type="match status" value="1"/>
</dbReference>
<dbReference type="Pfam" id="PF13715">
    <property type="entry name" value="CarbopepD_reg_2"/>
    <property type="match status" value="1"/>
</dbReference>
<organism evidence="10 11">
    <name type="scientific">Aureibaculum algae</name>
    <dbReference type="NCBI Taxonomy" id="2584122"/>
    <lineage>
        <taxon>Bacteria</taxon>
        <taxon>Pseudomonadati</taxon>
        <taxon>Bacteroidota</taxon>
        <taxon>Flavobacteriia</taxon>
        <taxon>Flavobacteriales</taxon>
        <taxon>Flavobacteriaceae</taxon>
        <taxon>Aureibaculum</taxon>
    </lineage>
</organism>
<evidence type="ECO:0000256" key="6">
    <source>
        <dbReference type="ARBA" id="ARBA00023237"/>
    </source>
</evidence>
<reference evidence="10 11" key="1">
    <citation type="submission" date="2019-05" db="EMBL/GenBank/DDBJ databases">
        <title>Algicella ahnfeltiae gen. nov., sp. nov., a novel marine bacterium of the family Flavobacteriaceae isolated from a red alga.</title>
        <authorList>
            <person name="Nedashkovskaya O.I."/>
            <person name="Kukhlevskiy A.D."/>
            <person name="Kim S.-G."/>
            <person name="Zhukova N.V."/>
            <person name="Mikhailov V.V."/>
        </authorList>
    </citation>
    <scope>NUCLEOTIDE SEQUENCE [LARGE SCALE GENOMIC DNA]</scope>
    <source>
        <strain evidence="10 11">10Alg115</strain>
    </source>
</reference>
<dbReference type="NCBIfam" id="TIGR04056">
    <property type="entry name" value="OMP_RagA_SusC"/>
    <property type="match status" value="1"/>
</dbReference>
<dbReference type="InterPro" id="IPR023996">
    <property type="entry name" value="TonB-dep_OMP_SusC/RagA"/>
</dbReference>
<dbReference type="Gene3D" id="2.170.130.10">
    <property type="entry name" value="TonB-dependent receptor, plug domain"/>
    <property type="match status" value="1"/>
</dbReference>
<dbReference type="RefSeq" id="WP_138948447.1">
    <property type="nucleotide sequence ID" value="NZ_CP040749.1"/>
</dbReference>
<dbReference type="SUPFAM" id="SSF56935">
    <property type="entry name" value="Porins"/>
    <property type="match status" value="1"/>
</dbReference>
<name>A0A5B7TQI5_9FLAO</name>
<dbReference type="KEGG" id="fbe:FF125_03335"/>
<dbReference type="InterPro" id="IPR036942">
    <property type="entry name" value="Beta-barrel_TonB_sf"/>
</dbReference>
<dbReference type="Gene3D" id="2.40.170.20">
    <property type="entry name" value="TonB-dependent receptor, beta-barrel domain"/>
    <property type="match status" value="1"/>
</dbReference>
<dbReference type="InterPro" id="IPR008969">
    <property type="entry name" value="CarboxyPept-like_regulatory"/>
</dbReference>
<evidence type="ECO:0000313" key="10">
    <source>
        <dbReference type="EMBL" id="QCX37514.1"/>
    </source>
</evidence>
<feature type="chain" id="PRO_5022746171" evidence="8">
    <location>
        <begin position="20"/>
        <end position="1064"/>
    </location>
</feature>
<evidence type="ECO:0000259" key="9">
    <source>
        <dbReference type="Pfam" id="PF07715"/>
    </source>
</evidence>
<gene>
    <name evidence="10" type="ORF">FF125_03335</name>
</gene>
<keyword evidence="2 7" id="KW-0813">Transport</keyword>
<evidence type="ECO:0000256" key="8">
    <source>
        <dbReference type="SAM" id="SignalP"/>
    </source>
</evidence>
<evidence type="ECO:0000256" key="1">
    <source>
        <dbReference type="ARBA" id="ARBA00004571"/>
    </source>
</evidence>
<dbReference type="AlphaFoldDB" id="A0A5B7TQI5"/>
<dbReference type="InterPro" id="IPR023997">
    <property type="entry name" value="TonB-dep_OMP_SusC/RagA_CS"/>
</dbReference>
<evidence type="ECO:0000256" key="5">
    <source>
        <dbReference type="ARBA" id="ARBA00023136"/>
    </source>
</evidence>
<feature type="domain" description="TonB-dependent receptor plug" evidence="9">
    <location>
        <begin position="116"/>
        <end position="242"/>
    </location>
</feature>
<evidence type="ECO:0000313" key="11">
    <source>
        <dbReference type="Proteomes" id="UP000306229"/>
    </source>
</evidence>
<feature type="signal peptide" evidence="8">
    <location>
        <begin position="1"/>
        <end position="19"/>
    </location>
</feature>
<dbReference type="Gene3D" id="2.60.40.1120">
    <property type="entry name" value="Carboxypeptidase-like, regulatory domain"/>
    <property type="match status" value="1"/>
</dbReference>
<dbReference type="Pfam" id="PF07715">
    <property type="entry name" value="Plug"/>
    <property type="match status" value="1"/>
</dbReference>
<evidence type="ECO:0000256" key="7">
    <source>
        <dbReference type="PROSITE-ProRule" id="PRU01360"/>
    </source>
</evidence>
<proteinExistence type="inferred from homology"/>
<dbReference type="EMBL" id="CP040749">
    <property type="protein sequence ID" value="QCX37514.1"/>
    <property type="molecule type" value="Genomic_DNA"/>
</dbReference>
<evidence type="ECO:0000256" key="2">
    <source>
        <dbReference type="ARBA" id="ARBA00022448"/>
    </source>
</evidence>
<keyword evidence="4 7" id="KW-0812">Transmembrane</keyword>